<sequence length="222" mass="24646">MNKLKIFTRAGWGILLLTVLLAACKKDDHFIGGSVANDHTDLTTYDYLKANPDFDTLILLIDKAGLKETINSDVTFAAPTDYSIKLFLASRTKALQAATNNENIKYTIDSLKAPELRDSLLAYVFQGKIVRTDLSMDAQVYKNKVGEDFAFKLVNGGFGGIFAAGVKLMAIVKVIHGLDPVPRPDEFPDEDKDKEYTLQTTGIITKTGVLHVVQNNHVFYWK</sequence>
<dbReference type="Gene3D" id="2.30.180.10">
    <property type="entry name" value="FAS1 domain"/>
    <property type="match status" value="1"/>
</dbReference>
<accession>A0A1I0RBS5</accession>
<keyword evidence="3" id="KW-1185">Reference proteome</keyword>
<feature type="domain" description="FAS1" evidence="1">
    <location>
        <begin position="41"/>
        <end position="182"/>
    </location>
</feature>
<dbReference type="OrthoDB" id="655802at2"/>
<protein>
    <submittedName>
        <fullName evidence="2">Fasciclin domain-containing protein</fullName>
    </submittedName>
</protein>
<dbReference type="Proteomes" id="UP000199310">
    <property type="component" value="Unassembled WGS sequence"/>
</dbReference>
<gene>
    <name evidence="2" type="ORF">SAMN04488122_2597</name>
</gene>
<name>A0A1I0RBS5_9BACT</name>
<dbReference type="PROSITE" id="PS51257">
    <property type="entry name" value="PROKAR_LIPOPROTEIN"/>
    <property type="match status" value="1"/>
</dbReference>
<dbReference type="SUPFAM" id="SSF82153">
    <property type="entry name" value="FAS1 domain"/>
    <property type="match status" value="1"/>
</dbReference>
<reference evidence="3" key="1">
    <citation type="submission" date="2016-10" db="EMBL/GenBank/DDBJ databases">
        <authorList>
            <person name="Varghese N."/>
            <person name="Submissions S."/>
        </authorList>
    </citation>
    <scope>NUCLEOTIDE SEQUENCE [LARGE SCALE GENOMIC DNA]</scope>
    <source>
        <strain evidence="3">DSM 3695</strain>
    </source>
</reference>
<evidence type="ECO:0000313" key="2">
    <source>
        <dbReference type="EMBL" id="SEW38277.1"/>
    </source>
</evidence>
<dbReference type="InterPro" id="IPR000782">
    <property type="entry name" value="FAS1_domain"/>
</dbReference>
<dbReference type="PROSITE" id="PS50213">
    <property type="entry name" value="FAS1"/>
    <property type="match status" value="1"/>
</dbReference>
<dbReference type="STRING" id="29529.SAMN04488122_2597"/>
<dbReference type="AlphaFoldDB" id="A0A1I0RBS5"/>
<dbReference type="RefSeq" id="WP_089895281.1">
    <property type="nucleotide sequence ID" value="NZ_FOJG01000001.1"/>
</dbReference>
<evidence type="ECO:0000259" key="1">
    <source>
        <dbReference type="PROSITE" id="PS50213"/>
    </source>
</evidence>
<proteinExistence type="predicted"/>
<evidence type="ECO:0000313" key="3">
    <source>
        <dbReference type="Proteomes" id="UP000199310"/>
    </source>
</evidence>
<organism evidence="2 3">
    <name type="scientific">Chitinophaga arvensicola</name>
    <dbReference type="NCBI Taxonomy" id="29529"/>
    <lineage>
        <taxon>Bacteria</taxon>
        <taxon>Pseudomonadati</taxon>
        <taxon>Bacteroidota</taxon>
        <taxon>Chitinophagia</taxon>
        <taxon>Chitinophagales</taxon>
        <taxon>Chitinophagaceae</taxon>
        <taxon>Chitinophaga</taxon>
    </lineage>
</organism>
<dbReference type="EMBL" id="FOJG01000001">
    <property type="protein sequence ID" value="SEW38277.1"/>
    <property type="molecule type" value="Genomic_DNA"/>
</dbReference>
<dbReference type="InterPro" id="IPR036378">
    <property type="entry name" value="FAS1_dom_sf"/>
</dbReference>